<evidence type="ECO:0000256" key="6">
    <source>
        <dbReference type="SAM" id="MobiDB-lite"/>
    </source>
</evidence>
<comment type="subcellular location">
    <subcellularLocation>
        <location evidence="1">Membrane</location>
        <topology evidence="1">Multi-pass membrane protein</topology>
    </subcellularLocation>
</comment>
<keyword evidence="3 7" id="KW-0812">Transmembrane</keyword>
<evidence type="ECO:0000256" key="2">
    <source>
        <dbReference type="ARBA" id="ARBA00022448"/>
    </source>
</evidence>
<comment type="caution">
    <text evidence="9">The sequence shown here is derived from an EMBL/GenBank/DDBJ whole genome shotgun (WGS) entry which is preliminary data.</text>
</comment>
<feature type="region of interest" description="Disordered" evidence="6">
    <location>
        <begin position="1"/>
        <end position="39"/>
    </location>
</feature>
<dbReference type="Gene3D" id="1.20.1250.20">
    <property type="entry name" value="MFS general substrate transporter like domains"/>
    <property type="match status" value="2"/>
</dbReference>
<evidence type="ECO:0000313" key="10">
    <source>
        <dbReference type="Proteomes" id="UP001172681"/>
    </source>
</evidence>
<feature type="transmembrane region" description="Helical" evidence="7">
    <location>
        <begin position="152"/>
        <end position="176"/>
    </location>
</feature>
<dbReference type="FunFam" id="1.20.1250.20:FF:000013">
    <property type="entry name" value="MFS general substrate transporter"/>
    <property type="match status" value="1"/>
</dbReference>
<evidence type="ECO:0000256" key="4">
    <source>
        <dbReference type="ARBA" id="ARBA00022989"/>
    </source>
</evidence>
<accession>A0AA38XU56</accession>
<protein>
    <recommendedName>
        <fullName evidence="8">Major facilitator superfamily (MFS) profile domain-containing protein</fullName>
    </recommendedName>
</protein>
<feature type="transmembrane region" description="Helical" evidence="7">
    <location>
        <begin position="382"/>
        <end position="405"/>
    </location>
</feature>
<dbReference type="Pfam" id="PF07690">
    <property type="entry name" value="MFS_1"/>
    <property type="match status" value="1"/>
</dbReference>
<dbReference type="InterPro" id="IPR011701">
    <property type="entry name" value="MFS"/>
</dbReference>
<feature type="transmembrane region" description="Helical" evidence="7">
    <location>
        <begin position="102"/>
        <end position="121"/>
    </location>
</feature>
<gene>
    <name evidence="9" type="ORF">H2204_011531</name>
</gene>
<feature type="transmembrane region" description="Helical" evidence="7">
    <location>
        <begin position="357"/>
        <end position="376"/>
    </location>
</feature>
<evidence type="ECO:0000256" key="3">
    <source>
        <dbReference type="ARBA" id="ARBA00022692"/>
    </source>
</evidence>
<keyword evidence="10" id="KW-1185">Reference proteome</keyword>
<evidence type="ECO:0000256" key="5">
    <source>
        <dbReference type="ARBA" id="ARBA00023136"/>
    </source>
</evidence>
<keyword evidence="4 7" id="KW-1133">Transmembrane helix</keyword>
<keyword evidence="2" id="KW-0813">Transport</keyword>
<dbReference type="InterPro" id="IPR036259">
    <property type="entry name" value="MFS_trans_sf"/>
</dbReference>
<dbReference type="EMBL" id="JAPDRN010000107">
    <property type="protein sequence ID" value="KAJ9622518.1"/>
    <property type="molecule type" value="Genomic_DNA"/>
</dbReference>
<dbReference type="InterPro" id="IPR020846">
    <property type="entry name" value="MFS_dom"/>
</dbReference>
<name>A0AA38XU56_9EURO</name>
<dbReference type="GO" id="GO:0022857">
    <property type="term" value="F:transmembrane transporter activity"/>
    <property type="evidence" value="ECO:0007669"/>
    <property type="project" value="InterPro"/>
</dbReference>
<feature type="transmembrane region" description="Helical" evidence="7">
    <location>
        <begin position="449"/>
        <end position="470"/>
    </location>
</feature>
<feature type="transmembrane region" description="Helical" evidence="7">
    <location>
        <begin position="292"/>
        <end position="313"/>
    </location>
</feature>
<dbReference type="SUPFAM" id="SSF103473">
    <property type="entry name" value="MFS general substrate transporter"/>
    <property type="match status" value="1"/>
</dbReference>
<evidence type="ECO:0000259" key="8">
    <source>
        <dbReference type="PROSITE" id="PS50850"/>
    </source>
</evidence>
<feature type="domain" description="Major facilitator superfamily (MFS) profile" evidence="8">
    <location>
        <begin position="58"/>
        <end position="477"/>
    </location>
</feature>
<reference evidence="9" key="1">
    <citation type="submission" date="2022-10" db="EMBL/GenBank/DDBJ databases">
        <title>Culturing micro-colonial fungi from biological soil crusts in the Mojave desert and describing Neophaeococcomyces mojavensis, and introducing the new genera and species Taxawa tesnikishii.</title>
        <authorList>
            <person name="Kurbessoian T."/>
            <person name="Stajich J.E."/>
        </authorList>
    </citation>
    <scope>NUCLEOTIDE SEQUENCE</scope>
    <source>
        <strain evidence="9">TK_35</strain>
    </source>
</reference>
<dbReference type="PROSITE" id="PS50850">
    <property type="entry name" value="MFS"/>
    <property type="match status" value="1"/>
</dbReference>
<organism evidence="9 10">
    <name type="scientific">Knufia peltigerae</name>
    <dbReference type="NCBI Taxonomy" id="1002370"/>
    <lineage>
        <taxon>Eukaryota</taxon>
        <taxon>Fungi</taxon>
        <taxon>Dikarya</taxon>
        <taxon>Ascomycota</taxon>
        <taxon>Pezizomycotina</taxon>
        <taxon>Eurotiomycetes</taxon>
        <taxon>Chaetothyriomycetidae</taxon>
        <taxon>Chaetothyriales</taxon>
        <taxon>Trichomeriaceae</taxon>
        <taxon>Knufia</taxon>
    </lineage>
</organism>
<dbReference type="PANTHER" id="PTHR43791">
    <property type="entry name" value="PERMEASE-RELATED"/>
    <property type="match status" value="1"/>
</dbReference>
<dbReference type="GO" id="GO:0016020">
    <property type="term" value="C:membrane"/>
    <property type="evidence" value="ECO:0007669"/>
    <property type="project" value="UniProtKB-SubCell"/>
</dbReference>
<dbReference type="AlphaFoldDB" id="A0AA38XU56"/>
<keyword evidence="5 7" id="KW-0472">Membrane</keyword>
<feature type="transmembrane region" description="Helical" evidence="7">
    <location>
        <begin position="333"/>
        <end position="350"/>
    </location>
</feature>
<dbReference type="FunFam" id="1.20.1250.20:FF:000057">
    <property type="entry name" value="MFS general substrate transporter"/>
    <property type="match status" value="1"/>
</dbReference>
<dbReference type="Proteomes" id="UP001172681">
    <property type="component" value="Unassembled WGS sequence"/>
</dbReference>
<feature type="transmembrane region" description="Helical" evidence="7">
    <location>
        <begin position="188"/>
        <end position="209"/>
    </location>
</feature>
<sequence>MSVAPQRMILDSDPRKEMGEDDQVEVASQGGPRDEESFNFHFDPEVDRKAVYKLDLLLQPILFGTFILLLLDRANVGNARVAGLQKDLRLTDHQFQISRGPALMVTFIPYILIELPSAMVLRLIGPRWMLPGLCICWGIVTTLESLIQNYAGFIACRFFIGLCEGGVFPGYVVVLAEFYRRHEIQKRIAILYCAAALAGAFGGLLAAAIEQMDGLAGLAGWRWIFLIEGLFTVCWGFATLWIMPSTPRDVITFTAEQKEYYVKRMAVDKQTKAEDDAKVTARDILACLTEPHFLMIAVMSFAVGAVAQGVSYFTPSVVQTFGYSKTATQLLTVPPFTFALVITLVAGYVADRYRRRGLVAIVTAALGAIGCILNFSGTSLQYRYTGLFFLIAGIYSCAPTILAWLPNNMAAYGKRSTAVAVGFMVSNSGGILGVWIYPTKDAPRYLPATSANIAFLATVIVLSVAQIFLLKHLNKRKIDGREELLHGREHLSFERQMKELGDHHPDFKYTL</sequence>
<dbReference type="PANTHER" id="PTHR43791:SF85">
    <property type="entry name" value="TRANSPORTER, PUTATIVE (AFU_ORTHOLOGUE AFUA_6G00710)-RELATED"/>
    <property type="match status" value="1"/>
</dbReference>
<evidence type="ECO:0000256" key="7">
    <source>
        <dbReference type="SAM" id="Phobius"/>
    </source>
</evidence>
<feature type="transmembrane region" description="Helical" evidence="7">
    <location>
        <begin position="417"/>
        <end position="437"/>
    </location>
</feature>
<evidence type="ECO:0000313" key="9">
    <source>
        <dbReference type="EMBL" id="KAJ9622518.1"/>
    </source>
</evidence>
<proteinExistence type="predicted"/>
<evidence type="ECO:0000256" key="1">
    <source>
        <dbReference type="ARBA" id="ARBA00004141"/>
    </source>
</evidence>
<feature type="transmembrane region" description="Helical" evidence="7">
    <location>
        <begin position="221"/>
        <end position="243"/>
    </location>
</feature>